<geneLocation type="plasmid" evidence="9 10">
    <name>pREB5</name>
</geneLocation>
<evidence type="ECO:0000256" key="7">
    <source>
        <dbReference type="SAM" id="Phobius"/>
    </source>
</evidence>
<keyword evidence="2" id="KW-1003">Cell membrane</keyword>
<evidence type="ECO:0000256" key="2">
    <source>
        <dbReference type="ARBA" id="ARBA00022475"/>
    </source>
</evidence>
<feature type="region of interest" description="Disordered" evidence="6">
    <location>
        <begin position="562"/>
        <end position="597"/>
    </location>
</feature>
<keyword evidence="4 7" id="KW-1133">Transmembrane helix</keyword>
<sequence length="597" mass="66738">MPQHTEQPPQPPQQFGPQIDFQVYLMGGLFLILIILLIFKDGFSKKQKLGDARKATPKEVKKAKTYGFDMMEERKRNKVALWVGEPKGVVVDKEAREIFIPRDYVNSWILSHLEEHLVALGSTGSGKSYSLLNPLQRCMIKLGYPLAVFDAKGHEESETSTCPSSEIAGYARLHGYKVKIIAPGYDDSDVFNIYQMIRSRFGREAYEDKDGAGVVAEVLSENLAKTAADNGDEFFPLAAKQLLQSVFLLALYLDPNANFVLAFYLLERIVEIGAAGIRSLDLPPYLRSSFSQYLASEKSAETGASIAGTTLLQFNRMFTPANVSTFCGDSTVDLEIKGKTLVIFRLNPELKASVGPMIATTIQCFMLANAYRARTQPLGFFLDECQMIKLCGVQEMQTVTRSNGVFFVFASQGFSFLKGTYGEKAAMGLIEGCKTQVIGQLNANEPAEYYSKQFGQKEIKSQSKSKSKGKHSSSSESNQPHLKDLVPLQELLGLPQGQFYYLNRAFRNKKMARIPVLYETVIPQWEQQEIKQGISEWYRYRRVARANSKALAKTDEELVRYQTRAREALPEPEPEQQQSSSPQDDGSEILAIGISAL</sequence>
<dbReference type="Gene3D" id="3.40.50.300">
    <property type="entry name" value="P-loop containing nucleotide triphosphate hydrolases"/>
    <property type="match status" value="2"/>
</dbReference>
<feature type="domain" description="TraD/TraG TraM recognition site" evidence="8">
    <location>
        <begin position="377"/>
        <end position="496"/>
    </location>
</feature>
<dbReference type="CDD" id="cd01127">
    <property type="entry name" value="TrwB_TraG_TraD_VirD4"/>
    <property type="match status" value="1"/>
</dbReference>
<evidence type="ECO:0000256" key="6">
    <source>
        <dbReference type="SAM" id="MobiDB-lite"/>
    </source>
</evidence>
<evidence type="ECO:0000256" key="4">
    <source>
        <dbReference type="ARBA" id="ARBA00022989"/>
    </source>
</evidence>
<dbReference type="KEGG" id="amr:AM1_E0195"/>
<evidence type="ECO:0000256" key="3">
    <source>
        <dbReference type="ARBA" id="ARBA00022692"/>
    </source>
</evidence>
<dbReference type="InterPro" id="IPR032689">
    <property type="entry name" value="TraG-D_C"/>
</dbReference>
<protein>
    <recommendedName>
        <fullName evidence="8">TraD/TraG TraM recognition site domain-containing protein</fullName>
    </recommendedName>
</protein>
<dbReference type="RefSeq" id="WP_012167894.1">
    <property type="nucleotide sequence ID" value="NC_009930.1"/>
</dbReference>
<proteinExistence type="predicted"/>
<dbReference type="PANTHER" id="PTHR37937">
    <property type="entry name" value="CONJUGATIVE TRANSFER: DNA TRANSPORT"/>
    <property type="match status" value="1"/>
</dbReference>
<keyword evidence="3 7" id="KW-0812">Transmembrane</keyword>
<evidence type="ECO:0000256" key="1">
    <source>
        <dbReference type="ARBA" id="ARBA00004651"/>
    </source>
</evidence>
<reference evidence="9 10" key="1">
    <citation type="journal article" date="2008" name="Proc. Natl. Acad. Sci. U.S.A.">
        <title>Niche adaptation and genome expansion in the chlorophyll d-producing cyanobacterium Acaryochloris marina.</title>
        <authorList>
            <person name="Swingley W.D."/>
            <person name="Chen M."/>
            <person name="Cheung P.C."/>
            <person name="Conrad A.L."/>
            <person name="Dejesa L.C."/>
            <person name="Hao J."/>
            <person name="Honchak B.M."/>
            <person name="Karbach L.E."/>
            <person name="Kurdoglu A."/>
            <person name="Lahiri S."/>
            <person name="Mastrian S.D."/>
            <person name="Miyashita H."/>
            <person name="Page L."/>
            <person name="Ramakrishna P."/>
            <person name="Satoh S."/>
            <person name="Sattley W.M."/>
            <person name="Shimada Y."/>
            <person name="Taylor H.L."/>
            <person name="Tomo T."/>
            <person name="Tsuchiya T."/>
            <person name="Wang Z.T."/>
            <person name="Raymond J."/>
            <person name="Mimuro M."/>
            <person name="Blankenship R.E."/>
            <person name="Touchman J.W."/>
        </authorList>
    </citation>
    <scope>NUCLEOTIDE SEQUENCE [LARGE SCALE GENOMIC DNA]</scope>
    <source>
        <strain evidence="10">MBIC 11017</strain>
        <plasmid evidence="10">Plasmid pREB5</plasmid>
    </source>
</reference>
<organism evidence="9 10">
    <name type="scientific">Acaryochloris marina (strain MBIC 11017)</name>
    <dbReference type="NCBI Taxonomy" id="329726"/>
    <lineage>
        <taxon>Bacteria</taxon>
        <taxon>Bacillati</taxon>
        <taxon>Cyanobacteriota</taxon>
        <taxon>Cyanophyceae</taxon>
        <taxon>Acaryochloridales</taxon>
        <taxon>Acaryochloridaceae</taxon>
        <taxon>Acaryochloris</taxon>
    </lineage>
</organism>
<dbReference type="Pfam" id="PF12696">
    <property type="entry name" value="TraG-D_C"/>
    <property type="match status" value="1"/>
</dbReference>
<dbReference type="OrthoDB" id="102453at2"/>
<comment type="subcellular location">
    <subcellularLocation>
        <location evidence="1">Cell membrane</location>
        <topology evidence="1">Multi-pass membrane protein</topology>
    </subcellularLocation>
</comment>
<dbReference type="PANTHER" id="PTHR37937:SF1">
    <property type="entry name" value="CONJUGATIVE TRANSFER: DNA TRANSPORT"/>
    <property type="match status" value="1"/>
</dbReference>
<dbReference type="GO" id="GO:0005886">
    <property type="term" value="C:plasma membrane"/>
    <property type="evidence" value="ECO:0007669"/>
    <property type="project" value="UniProtKB-SubCell"/>
</dbReference>
<evidence type="ECO:0000313" key="9">
    <source>
        <dbReference type="EMBL" id="ABW32964.1"/>
    </source>
</evidence>
<dbReference type="Proteomes" id="UP000000268">
    <property type="component" value="Plasmid pREB5"/>
</dbReference>
<evidence type="ECO:0000256" key="5">
    <source>
        <dbReference type="ARBA" id="ARBA00023136"/>
    </source>
</evidence>
<evidence type="ECO:0000313" key="10">
    <source>
        <dbReference type="Proteomes" id="UP000000268"/>
    </source>
</evidence>
<accession>A8ZPM8</accession>
<keyword evidence="9" id="KW-0614">Plasmid</keyword>
<feature type="compositionally biased region" description="Low complexity" evidence="6">
    <location>
        <begin position="575"/>
        <end position="584"/>
    </location>
</feature>
<dbReference type="InterPro" id="IPR027417">
    <property type="entry name" value="P-loop_NTPase"/>
</dbReference>
<dbReference type="EMBL" id="CP000842">
    <property type="protein sequence ID" value="ABW32964.1"/>
    <property type="molecule type" value="Genomic_DNA"/>
</dbReference>
<gene>
    <name evidence="9" type="ordered locus">AM1_E0195</name>
</gene>
<dbReference type="SUPFAM" id="SSF52540">
    <property type="entry name" value="P-loop containing nucleoside triphosphate hydrolases"/>
    <property type="match status" value="1"/>
</dbReference>
<keyword evidence="5 7" id="KW-0472">Membrane</keyword>
<name>A8ZPM8_ACAM1</name>
<dbReference type="InterPro" id="IPR051539">
    <property type="entry name" value="T4SS-coupling_protein"/>
</dbReference>
<keyword evidence="10" id="KW-1185">Reference proteome</keyword>
<evidence type="ECO:0000259" key="8">
    <source>
        <dbReference type="Pfam" id="PF12696"/>
    </source>
</evidence>
<feature type="transmembrane region" description="Helical" evidence="7">
    <location>
        <begin position="21"/>
        <end position="39"/>
    </location>
</feature>
<dbReference type="HOGENOM" id="CLU_026359_0_0_3"/>
<dbReference type="AlphaFoldDB" id="A8ZPM8"/>
<feature type="region of interest" description="Disordered" evidence="6">
    <location>
        <begin position="461"/>
        <end position="480"/>
    </location>
</feature>